<dbReference type="InterPro" id="IPR056632">
    <property type="entry name" value="DUF7730"/>
</dbReference>
<accession>A0A8H6YIA2</accession>
<dbReference type="OrthoDB" id="2993949at2759"/>
<gene>
    <name evidence="3" type="ORF">MSAN_01247200</name>
</gene>
<protein>
    <recommendedName>
        <fullName evidence="2">DUF7730 domain-containing protein</fullName>
    </recommendedName>
</protein>
<keyword evidence="4" id="KW-1185">Reference proteome</keyword>
<dbReference type="PANTHER" id="PTHR38790">
    <property type="entry name" value="2EXR DOMAIN-CONTAINING PROTEIN-RELATED"/>
    <property type="match status" value="1"/>
</dbReference>
<evidence type="ECO:0000313" key="3">
    <source>
        <dbReference type="EMBL" id="KAF7359062.1"/>
    </source>
</evidence>
<dbReference type="EMBL" id="JACAZH010000009">
    <property type="protein sequence ID" value="KAF7359062.1"/>
    <property type="molecule type" value="Genomic_DNA"/>
</dbReference>
<evidence type="ECO:0000313" key="4">
    <source>
        <dbReference type="Proteomes" id="UP000623467"/>
    </source>
</evidence>
<dbReference type="Pfam" id="PF24864">
    <property type="entry name" value="DUF7730"/>
    <property type="match status" value="1"/>
</dbReference>
<evidence type="ECO:0000256" key="1">
    <source>
        <dbReference type="SAM" id="Phobius"/>
    </source>
</evidence>
<keyword evidence="1" id="KW-1133">Transmembrane helix</keyword>
<reference evidence="3" key="1">
    <citation type="submission" date="2020-05" db="EMBL/GenBank/DDBJ databases">
        <title>Mycena genomes resolve the evolution of fungal bioluminescence.</title>
        <authorList>
            <person name="Tsai I.J."/>
        </authorList>
    </citation>
    <scope>NUCLEOTIDE SEQUENCE</scope>
    <source>
        <strain evidence="3">160909Yilan</strain>
    </source>
</reference>
<dbReference type="PANTHER" id="PTHR38790:SF9">
    <property type="entry name" value="F-BOX DOMAIN-CONTAINING PROTEIN"/>
    <property type="match status" value="1"/>
</dbReference>
<proteinExistence type="predicted"/>
<evidence type="ECO:0000259" key="2">
    <source>
        <dbReference type="Pfam" id="PF24864"/>
    </source>
</evidence>
<comment type="caution">
    <text evidence="3">The sequence shown here is derived from an EMBL/GenBank/DDBJ whole genome shotgun (WGS) entry which is preliminary data.</text>
</comment>
<feature type="domain" description="DUF7730" evidence="2">
    <location>
        <begin position="90"/>
        <end position="214"/>
    </location>
</feature>
<keyword evidence="1" id="KW-0472">Membrane</keyword>
<name>A0A8H6YIA2_9AGAR</name>
<keyword evidence="1" id="KW-0812">Transmembrane</keyword>
<organism evidence="3 4">
    <name type="scientific">Mycena sanguinolenta</name>
    <dbReference type="NCBI Taxonomy" id="230812"/>
    <lineage>
        <taxon>Eukaryota</taxon>
        <taxon>Fungi</taxon>
        <taxon>Dikarya</taxon>
        <taxon>Basidiomycota</taxon>
        <taxon>Agaricomycotina</taxon>
        <taxon>Agaricomycetes</taxon>
        <taxon>Agaricomycetidae</taxon>
        <taxon>Agaricales</taxon>
        <taxon>Marasmiineae</taxon>
        <taxon>Mycenaceae</taxon>
        <taxon>Mycena</taxon>
    </lineage>
</organism>
<feature type="transmembrane region" description="Helical" evidence="1">
    <location>
        <begin position="32"/>
        <end position="55"/>
    </location>
</feature>
<dbReference type="Proteomes" id="UP000623467">
    <property type="component" value="Unassembled WGS sequence"/>
</dbReference>
<dbReference type="AlphaFoldDB" id="A0A8H6YIA2"/>
<sequence length="322" mass="37055">MSLLPTLTVNLLHPKNSLLCLMHKYARTAAKTIGFVLDACAVVLLCPCFCGVFLLRGPRKRRTCVIRSYPGLRRSRPKTRIDLQRLAPAEQPQNCFLLKLPLEVRQHIYEHALGGRVLHVQFVGPKVRSTCYQLVDHPSVNPQRLDERTDSILTPLLRSCRQVYLEAQPILLQRNTLYFSVLQLQIAILEGIGMHSLPDIRSIYLYHNYRTSVFVPPWHAVFPLLQQMHLTHLVFHFELETLFANIGSWAGSRVDILEQTWLPRVLSIRNLNQFGLFFEDGGAPEKSLCRENIAEGMRQLMLGTQADEKYMKFLQTWNANRS</sequence>